<dbReference type="HOGENOM" id="CLU_2363122_0_0_1"/>
<reference evidence="1" key="1">
    <citation type="submission" date="2015-04" db="UniProtKB">
        <authorList>
            <consortium name="EnsemblPlants"/>
        </authorList>
    </citation>
    <scope>IDENTIFICATION</scope>
</reference>
<sequence length="96" mass="10474">MAAEVAVAAVNCSSDGGHFLRRNLQRRRHQFLLTFLPQAAMAAITSGGPIHSSFSQAAPLLLISPKRHHPDQGRVTGIVFQLEPGKILVKNFVNVY</sequence>
<proteinExistence type="predicted"/>
<dbReference type="Proteomes" id="UP000026961">
    <property type="component" value="Chromosome 12"/>
</dbReference>
<protein>
    <submittedName>
        <fullName evidence="1">Uncharacterized protein</fullName>
    </submittedName>
</protein>
<evidence type="ECO:0000313" key="1">
    <source>
        <dbReference type="EnsemblPlants" id="OGLUM12G11830.1"/>
    </source>
</evidence>
<evidence type="ECO:0000313" key="2">
    <source>
        <dbReference type="Proteomes" id="UP000026961"/>
    </source>
</evidence>
<accession>A0A0E0BS45</accession>
<reference evidence="1" key="2">
    <citation type="submission" date="2018-05" db="EMBL/GenBank/DDBJ databases">
        <title>OgluRS3 (Oryza glumaepatula Reference Sequence Version 3).</title>
        <authorList>
            <person name="Zhang J."/>
            <person name="Kudrna D."/>
            <person name="Lee S."/>
            <person name="Talag J."/>
            <person name="Welchert J."/>
            <person name="Wing R.A."/>
        </authorList>
    </citation>
    <scope>NUCLEOTIDE SEQUENCE [LARGE SCALE GENOMIC DNA]</scope>
</reference>
<organism evidence="1">
    <name type="scientific">Oryza glumipatula</name>
    <dbReference type="NCBI Taxonomy" id="40148"/>
    <lineage>
        <taxon>Eukaryota</taxon>
        <taxon>Viridiplantae</taxon>
        <taxon>Streptophyta</taxon>
        <taxon>Embryophyta</taxon>
        <taxon>Tracheophyta</taxon>
        <taxon>Spermatophyta</taxon>
        <taxon>Magnoliopsida</taxon>
        <taxon>Liliopsida</taxon>
        <taxon>Poales</taxon>
        <taxon>Poaceae</taxon>
        <taxon>BOP clade</taxon>
        <taxon>Oryzoideae</taxon>
        <taxon>Oryzeae</taxon>
        <taxon>Oryzinae</taxon>
        <taxon>Oryza</taxon>
    </lineage>
</organism>
<name>A0A0E0BS45_9ORYZ</name>
<dbReference type="Gramene" id="OGLUM12G11830.1">
    <property type="protein sequence ID" value="OGLUM12G11830.1"/>
    <property type="gene ID" value="OGLUM12G11830"/>
</dbReference>
<keyword evidence="2" id="KW-1185">Reference proteome</keyword>
<dbReference type="AlphaFoldDB" id="A0A0E0BS45"/>
<dbReference type="EnsemblPlants" id="OGLUM12G11830.1">
    <property type="protein sequence ID" value="OGLUM12G11830.1"/>
    <property type="gene ID" value="OGLUM12G11830"/>
</dbReference>